<dbReference type="Gene3D" id="3.40.50.720">
    <property type="entry name" value="NAD(P)-binding Rossmann-like Domain"/>
    <property type="match status" value="1"/>
</dbReference>
<feature type="compositionally biased region" description="Basic and acidic residues" evidence="9">
    <location>
        <begin position="60"/>
        <end position="82"/>
    </location>
</feature>
<dbReference type="Proteomes" id="UP001287286">
    <property type="component" value="Unassembled WGS sequence"/>
</dbReference>
<dbReference type="Pfam" id="PF02213">
    <property type="entry name" value="GYF"/>
    <property type="match status" value="1"/>
</dbReference>
<keyword evidence="12" id="KW-1185">Reference proteome</keyword>
<evidence type="ECO:0000256" key="1">
    <source>
        <dbReference type="ARBA" id="ARBA00004869"/>
    </source>
</evidence>
<dbReference type="InterPro" id="IPR036291">
    <property type="entry name" value="NAD(P)-bd_dom_sf"/>
</dbReference>
<evidence type="ECO:0000256" key="4">
    <source>
        <dbReference type="ARBA" id="ARBA00013119"/>
    </source>
</evidence>
<feature type="domain" description="GYF" evidence="10">
    <location>
        <begin position="463"/>
        <end position="523"/>
    </location>
</feature>
<organism evidence="11 12">
    <name type="scientific">Purpureocillium lilacinum</name>
    <name type="common">Paecilomyces lilacinus</name>
    <dbReference type="NCBI Taxonomy" id="33203"/>
    <lineage>
        <taxon>Eukaryota</taxon>
        <taxon>Fungi</taxon>
        <taxon>Dikarya</taxon>
        <taxon>Ascomycota</taxon>
        <taxon>Pezizomycotina</taxon>
        <taxon>Sordariomycetes</taxon>
        <taxon>Hypocreomycetidae</taxon>
        <taxon>Hypocreales</taxon>
        <taxon>Ophiocordycipitaceae</taxon>
        <taxon>Purpureocillium</taxon>
    </lineage>
</organism>
<evidence type="ECO:0000256" key="7">
    <source>
        <dbReference type="ARBA" id="ARBA00023152"/>
    </source>
</evidence>
<dbReference type="InterPro" id="IPR003169">
    <property type="entry name" value="GYF"/>
</dbReference>
<dbReference type="InterPro" id="IPR035445">
    <property type="entry name" value="GYF-like_dom_sf"/>
</dbReference>
<comment type="pathway">
    <text evidence="1">Carbohydrate degradation; glycolysis; pyruvate from D-glyceraldehyde 3-phosphate: step 1/5.</text>
</comment>
<dbReference type="InterPro" id="IPR006424">
    <property type="entry name" value="Glyceraldehyde-3-P_DH_1"/>
</dbReference>
<evidence type="ECO:0000256" key="9">
    <source>
        <dbReference type="SAM" id="MobiDB-lite"/>
    </source>
</evidence>
<feature type="region of interest" description="Disordered" evidence="9">
    <location>
        <begin position="442"/>
        <end position="462"/>
    </location>
</feature>
<dbReference type="SUPFAM" id="SSF51735">
    <property type="entry name" value="NAD(P)-binding Rossmann-fold domains"/>
    <property type="match status" value="1"/>
</dbReference>
<dbReference type="PANTHER" id="PTHR10836:SF76">
    <property type="entry name" value="GLYCERALDEHYDE-3-PHOSPHATE DEHYDROGENASE-RELATED"/>
    <property type="match status" value="1"/>
</dbReference>
<name>A0ABR0CGN1_PURLI</name>
<comment type="similarity">
    <text evidence="2 8">Belongs to the glyceraldehyde-3-phosphate dehydrogenase family.</text>
</comment>
<feature type="compositionally biased region" description="Acidic residues" evidence="9">
    <location>
        <begin position="170"/>
        <end position="180"/>
    </location>
</feature>
<proteinExistence type="inferred from homology"/>
<evidence type="ECO:0000259" key="10">
    <source>
        <dbReference type="PROSITE" id="PS50829"/>
    </source>
</evidence>
<dbReference type="Gene3D" id="3.30.1490.40">
    <property type="match status" value="1"/>
</dbReference>
<dbReference type="PROSITE" id="PS50829">
    <property type="entry name" value="GYF"/>
    <property type="match status" value="1"/>
</dbReference>
<dbReference type="EC" id="1.2.1.12" evidence="4"/>
<keyword evidence="6" id="KW-0520">NAD</keyword>
<sequence length="1240" mass="133595">MSACASLRTAQSWSHAHSTLASTYPLTQAPYHQDYIYSTPSLPSAAGRTAMSTRFSAARPKRDGENFARMHHNKDESDSKRVKFDVRNPSTLAPDAREDDAVLDADVIGGTGATKRGAVNLDGYDSDSDNETFNARAATRKAGNVDWNKLDNYDAKGGGADGTTTTANGGDDDDDDDMFAADDKDAGDAAEPESAGFDKSGRKKKDVRFLDAANIQGQEETSKSGGHVRLDDQESSDDEADVELAIQEEGLDQEVGAGGLKRNAPKVEAFNLNEEMQEGRFDTEGNYVRKAGDPDAQHDNWLNGLSKKDMKKAAEAHERREAEARKQRIQEDGVLVSDLLKTLILQLEKAETPLEALARLGKNQVKPTKKIPKWKLKKMNKGADGMDVDPDAAEDPEQARLKQSIDAITDAADKLLSRDYEDVYDQEREMLVREYRRETGEDWVEPEPRGNTKVGDAEASGDETNWEFRWTDGRDGGDTQGPFDTAMMKAWQDAGYFGEGVEFRRVGDGGDWSQTATFRGSTGFIRDGHDADGHGLARWLSDAGGHHRLGHQRCSCGDDGNRARGQGAFLPDENWFLVFPNEARMAAAAGGSRRQRQPVKPRPPPRFAHDAPDPLPCCGTAAAGSWAGSTAAVPWARAAGVAKVGYLVCFGGRGVPAGSGKRRNWAVVERGEGAVVRWAEDGGRRFGGRAGGSTLLAGLPPVTASRERSDGWHGYYGWADGWRASWRRDGPLAARGESMHAISAPMPMSRTPAHPLACLQEAKGISRAKRRSHRGGTACMPAQQLRPPTRVLGSVLPPAQPGPAAAASTLPGLLLVRSSCHATCLAIHIFPPPPSILFLPLPLSFLLFPYPPSISREPQLCFLIPLHSYPATAAGPACPPPSVAAADVCRPLPETTSPSTSKMAPIKVGINGFGRIGRIVFRNAVEHPEIEIVAVNDPFIETKYAAYMLKYDSSHGVFKGDVSVDGQDLSVNGKKVKFYTERDPANIPWKETGAEYIVESTGVFTTTDKAKAHLNGGAKKVIISAPSADAPMYVMGVNEKTYDGKADVISNASCTTNCLAPLAKVIHDKFTIVEGLMTTVHSYTATQKTVDGPSAKDWRGGRGAAQNIIPSSTGAAKAVGKVIPDLNGKLTGMSMRVPTANVSVVDLTARIQKGASYDQIKEAIKEAANGPLKGILAYTEDDVVSSDMNGNTASSIFDAKAGISLNDNFVKLVSWYDNEWGYSRRVLDLLAYVAKVDASK</sequence>
<evidence type="ECO:0000313" key="11">
    <source>
        <dbReference type="EMBL" id="KAK4095108.1"/>
    </source>
</evidence>
<dbReference type="SMART" id="SM00846">
    <property type="entry name" value="Gp_dh_N"/>
    <property type="match status" value="1"/>
</dbReference>
<dbReference type="InterPro" id="IPR020829">
    <property type="entry name" value="GlycerAld_3-P_DH_cat"/>
</dbReference>
<dbReference type="SMART" id="SM00444">
    <property type="entry name" value="GYF"/>
    <property type="match status" value="1"/>
</dbReference>
<feature type="region of interest" description="Disordered" evidence="9">
    <location>
        <begin position="56"/>
        <end position="82"/>
    </location>
</feature>
<reference evidence="11 12" key="1">
    <citation type="journal article" date="2024" name="Microbiol. Resour. Announc.">
        <title>Genome annotations for the ascomycete fungi Trichoderma harzianum, Trichoderma aggressivum, and Purpureocillium lilacinum.</title>
        <authorList>
            <person name="Beijen E.P.W."/>
            <person name="Ohm R.A."/>
        </authorList>
    </citation>
    <scope>NUCLEOTIDE SEQUENCE [LARGE SCALE GENOMIC DNA]</scope>
    <source>
        <strain evidence="11 12">CBS 150709</strain>
    </source>
</reference>
<protein>
    <recommendedName>
        <fullName evidence="4">glyceraldehyde-3-phosphate dehydrogenase (phosphorylating)</fullName>
        <ecNumber evidence="4">1.2.1.12</ecNumber>
    </recommendedName>
</protein>
<dbReference type="Pfam" id="PF02800">
    <property type="entry name" value="Gp_dh_C"/>
    <property type="match status" value="1"/>
</dbReference>
<dbReference type="CDD" id="cd05214">
    <property type="entry name" value="GAPDH_I_N"/>
    <property type="match status" value="1"/>
</dbReference>
<keyword evidence="5" id="KW-0560">Oxidoreductase</keyword>
<dbReference type="Gene3D" id="3.30.360.10">
    <property type="entry name" value="Dihydrodipicolinate Reductase, domain 2"/>
    <property type="match status" value="1"/>
</dbReference>
<dbReference type="PROSITE" id="PS00071">
    <property type="entry name" value="GAPDH"/>
    <property type="match status" value="1"/>
</dbReference>
<dbReference type="EMBL" id="JAWRVI010000002">
    <property type="protein sequence ID" value="KAK4095108.1"/>
    <property type="molecule type" value="Genomic_DNA"/>
</dbReference>
<evidence type="ECO:0000256" key="3">
    <source>
        <dbReference type="ARBA" id="ARBA00011881"/>
    </source>
</evidence>
<gene>
    <name evidence="11" type="ORF">Purlil1_804</name>
</gene>
<feature type="region of interest" description="Disordered" evidence="9">
    <location>
        <begin position="140"/>
        <end position="240"/>
    </location>
</feature>
<dbReference type="NCBIfam" id="TIGR01534">
    <property type="entry name" value="GAPDH-I"/>
    <property type="match status" value="1"/>
</dbReference>
<accession>A0ABR0CGN1</accession>
<dbReference type="Pfam" id="PF00044">
    <property type="entry name" value="Gp_dh_N"/>
    <property type="match status" value="1"/>
</dbReference>
<dbReference type="PRINTS" id="PR00078">
    <property type="entry name" value="G3PDHDRGNASE"/>
</dbReference>
<dbReference type="InterPro" id="IPR020830">
    <property type="entry name" value="GlycerAld_3-P_DH_AS"/>
</dbReference>
<comment type="subunit">
    <text evidence="3">Homotetramer.</text>
</comment>
<dbReference type="InterPro" id="IPR020831">
    <property type="entry name" value="GlycerAld/Erythrose_P_DH"/>
</dbReference>
<dbReference type="SUPFAM" id="SSF55347">
    <property type="entry name" value="Glyceraldehyde-3-phosphate dehydrogenase-like, C-terminal domain"/>
    <property type="match status" value="1"/>
</dbReference>
<evidence type="ECO:0000256" key="6">
    <source>
        <dbReference type="ARBA" id="ARBA00023027"/>
    </source>
</evidence>
<dbReference type="CDD" id="cd18126">
    <property type="entry name" value="GAPDH_I_C"/>
    <property type="match status" value="1"/>
</dbReference>
<evidence type="ECO:0000256" key="2">
    <source>
        <dbReference type="ARBA" id="ARBA00007406"/>
    </source>
</evidence>
<dbReference type="SUPFAM" id="SSF55277">
    <property type="entry name" value="GYF domain"/>
    <property type="match status" value="1"/>
</dbReference>
<evidence type="ECO:0000256" key="5">
    <source>
        <dbReference type="ARBA" id="ARBA00023002"/>
    </source>
</evidence>
<evidence type="ECO:0000313" key="12">
    <source>
        <dbReference type="Proteomes" id="UP001287286"/>
    </source>
</evidence>
<dbReference type="PANTHER" id="PTHR10836">
    <property type="entry name" value="GLYCERALDEHYDE 3-PHOSPHATE DEHYDROGENASE"/>
    <property type="match status" value="1"/>
</dbReference>
<feature type="region of interest" description="Disordered" evidence="9">
    <location>
        <begin position="588"/>
        <end position="608"/>
    </location>
</feature>
<keyword evidence="7" id="KW-0324">Glycolysis</keyword>
<evidence type="ECO:0000256" key="8">
    <source>
        <dbReference type="RuleBase" id="RU000397"/>
    </source>
</evidence>
<dbReference type="InterPro" id="IPR020828">
    <property type="entry name" value="GlycerAld_3-P_DH_NAD(P)-bd"/>
</dbReference>
<comment type="caution">
    <text evidence="11">The sequence shown here is derived from an EMBL/GenBank/DDBJ whole genome shotgun (WGS) entry which is preliminary data.</text>
</comment>